<evidence type="ECO:0000313" key="2">
    <source>
        <dbReference type="EMBL" id="PSS28728.1"/>
    </source>
</evidence>
<name>A0A2R6RFF0_ACTCC</name>
<dbReference type="Proteomes" id="UP000241394">
    <property type="component" value="Chromosome LG6"/>
</dbReference>
<proteinExistence type="predicted"/>
<organism evidence="2 3">
    <name type="scientific">Actinidia chinensis var. chinensis</name>
    <name type="common">Chinese soft-hair kiwi</name>
    <dbReference type="NCBI Taxonomy" id="1590841"/>
    <lineage>
        <taxon>Eukaryota</taxon>
        <taxon>Viridiplantae</taxon>
        <taxon>Streptophyta</taxon>
        <taxon>Embryophyta</taxon>
        <taxon>Tracheophyta</taxon>
        <taxon>Spermatophyta</taxon>
        <taxon>Magnoliopsida</taxon>
        <taxon>eudicotyledons</taxon>
        <taxon>Gunneridae</taxon>
        <taxon>Pentapetalae</taxon>
        <taxon>asterids</taxon>
        <taxon>Ericales</taxon>
        <taxon>Actinidiaceae</taxon>
        <taxon>Actinidia</taxon>
    </lineage>
</organism>
<feature type="region of interest" description="Disordered" evidence="1">
    <location>
        <begin position="1"/>
        <end position="92"/>
    </location>
</feature>
<comment type="caution">
    <text evidence="2">The sequence shown here is derived from an EMBL/GenBank/DDBJ whole genome shotgun (WGS) entry which is preliminary data.</text>
</comment>
<dbReference type="PANTHER" id="PTHR34539">
    <property type="entry name" value="T6J4.11 PROTEIN"/>
    <property type="match status" value="1"/>
</dbReference>
<reference evidence="2 3" key="1">
    <citation type="submission" date="2017-07" db="EMBL/GenBank/DDBJ databases">
        <title>An improved, manually edited Actinidia chinensis var. chinensis (kiwifruit) genome highlights the challenges associated with draft genomes and gene prediction in plants.</title>
        <authorList>
            <person name="Pilkington S."/>
            <person name="Crowhurst R."/>
            <person name="Hilario E."/>
            <person name="Nardozza S."/>
            <person name="Fraser L."/>
            <person name="Peng Y."/>
            <person name="Gunaseelan K."/>
            <person name="Simpson R."/>
            <person name="Tahir J."/>
            <person name="Deroles S."/>
            <person name="Templeton K."/>
            <person name="Luo Z."/>
            <person name="Davy M."/>
            <person name="Cheng C."/>
            <person name="Mcneilage M."/>
            <person name="Scaglione D."/>
            <person name="Liu Y."/>
            <person name="Zhang Q."/>
            <person name="Datson P."/>
            <person name="De Silva N."/>
            <person name="Gardiner S."/>
            <person name="Bassett H."/>
            <person name="Chagne D."/>
            <person name="Mccallum J."/>
            <person name="Dzierzon H."/>
            <person name="Deng C."/>
            <person name="Wang Y.-Y."/>
            <person name="Barron N."/>
            <person name="Manako K."/>
            <person name="Bowen J."/>
            <person name="Foster T."/>
            <person name="Erridge Z."/>
            <person name="Tiffin H."/>
            <person name="Waite C."/>
            <person name="Davies K."/>
            <person name="Grierson E."/>
            <person name="Laing W."/>
            <person name="Kirk R."/>
            <person name="Chen X."/>
            <person name="Wood M."/>
            <person name="Montefiori M."/>
            <person name="Brummell D."/>
            <person name="Schwinn K."/>
            <person name="Catanach A."/>
            <person name="Fullerton C."/>
            <person name="Li D."/>
            <person name="Meiyalaghan S."/>
            <person name="Nieuwenhuizen N."/>
            <person name="Read N."/>
            <person name="Prakash R."/>
            <person name="Hunter D."/>
            <person name="Zhang H."/>
            <person name="Mckenzie M."/>
            <person name="Knabel M."/>
            <person name="Harris A."/>
            <person name="Allan A."/>
            <person name="Chen A."/>
            <person name="Janssen B."/>
            <person name="Plunkett B."/>
            <person name="Dwamena C."/>
            <person name="Voogd C."/>
            <person name="Leif D."/>
            <person name="Lafferty D."/>
            <person name="Souleyre E."/>
            <person name="Varkonyi-Gasic E."/>
            <person name="Gambi F."/>
            <person name="Hanley J."/>
            <person name="Yao J.-L."/>
            <person name="Cheung J."/>
            <person name="David K."/>
            <person name="Warren B."/>
            <person name="Marsh K."/>
            <person name="Snowden K."/>
            <person name="Lin-Wang K."/>
            <person name="Brian L."/>
            <person name="Martinez-Sanchez M."/>
            <person name="Wang M."/>
            <person name="Ileperuma N."/>
            <person name="Macnee N."/>
            <person name="Campin R."/>
            <person name="Mcatee P."/>
            <person name="Drummond R."/>
            <person name="Espley R."/>
            <person name="Ireland H."/>
            <person name="Wu R."/>
            <person name="Atkinson R."/>
            <person name="Karunairetnam S."/>
            <person name="Bulley S."/>
            <person name="Chunkath S."/>
            <person name="Hanley Z."/>
            <person name="Storey R."/>
            <person name="Thrimawithana A."/>
            <person name="Thomson S."/>
            <person name="David C."/>
            <person name="Testolin R."/>
        </authorList>
    </citation>
    <scope>NUCLEOTIDE SEQUENCE [LARGE SCALE GENOMIC DNA]</scope>
    <source>
        <strain evidence="3">cv. Red5</strain>
        <tissue evidence="2">Young leaf</tissue>
    </source>
</reference>
<dbReference type="PANTHER" id="PTHR34539:SF3">
    <property type="entry name" value="NAC DOMAIN-CONTAINING PROTEIN"/>
    <property type="match status" value="1"/>
</dbReference>
<dbReference type="InParanoid" id="A0A2R6RFF0"/>
<dbReference type="OMA" id="PKRHKSY"/>
<feature type="compositionally biased region" description="Acidic residues" evidence="1">
    <location>
        <begin position="35"/>
        <end position="44"/>
    </location>
</feature>
<sequence length="154" mass="17351">MAETPSKRQREETHLSEDIEDPKRHKSYTQILSLLEEEEEEPTEDFSSILTTLQRELSCDSESDPSSVSGSEPDPDSYGPIEGPVPSEDDERERVLRHLLEASDYELGIPNRSDVGDDGEAFHGGDFLDLGDGLWELEDEAANYYTLVQSELFL</sequence>
<dbReference type="EMBL" id="NKQK01000006">
    <property type="protein sequence ID" value="PSS28728.1"/>
    <property type="molecule type" value="Genomic_DNA"/>
</dbReference>
<feature type="compositionally biased region" description="Basic and acidic residues" evidence="1">
    <location>
        <begin position="1"/>
        <end position="23"/>
    </location>
</feature>
<dbReference type="Gramene" id="PSS28728">
    <property type="protein sequence ID" value="PSS28728"/>
    <property type="gene ID" value="CEY00_Acc06326"/>
</dbReference>
<protein>
    <submittedName>
        <fullName evidence="2">High mobility group protein like</fullName>
    </submittedName>
</protein>
<accession>A0A2R6RFF0</accession>
<reference evidence="3" key="2">
    <citation type="journal article" date="2018" name="BMC Genomics">
        <title>A manually annotated Actinidia chinensis var. chinensis (kiwifruit) genome highlights the challenges associated with draft genomes and gene prediction in plants.</title>
        <authorList>
            <person name="Pilkington S.M."/>
            <person name="Crowhurst R."/>
            <person name="Hilario E."/>
            <person name="Nardozza S."/>
            <person name="Fraser L."/>
            <person name="Peng Y."/>
            <person name="Gunaseelan K."/>
            <person name="Simpson R."/>
            <person name="Tahir J."/>
            <person name="Deroles S.C."/>
            <person name="Templeton K."/>
            <person name="Luo Z."/>
            <person name="Davy M."/>
            <person name="Cheng C."/>
            <person name="McNeilage M."/>
            <person name="Scaglione D."/>
            <person name="Liu Y."/>
            <person name="Zhang Q."/>
            <person name="Datson P."/>
            <person name="De Silva N."/>
            <person name="Gardiner S.E."/>
            <person name="Bassett H."/>
            <person name="Chagne D."/>
            <person name="McCallum J."/>
            <person name="Dzierzon H."/>
            <person name="Deng C."/>
            <person name="Wang Y.Y."/>
            <person name="Barron L."/>
            <person name="Manako K."/>
            <person name="Bowen J."/>
            <person name="Foster T.M."/>
            <person name="Erridge Z.A."/>
            <person name="Tiffin H."/>
            <person name="Waite C.N."/>
            <person name="Davies K.M."/>
            <person name="Grierson E.P."/>
            <person name="Laing W.A."/>
            <person name="Kirk R."/>
            <person name="Chen X."/>
            <person name="Wood M."/>
            <person name="Montefiori M."/>
            <person name="Brummell D.A."/>
            <person name="Schwinn K.E."/>
            <person name="Catanach A."/>
            <person name="Fullerton C."/>
            <person name="Li D."/>
            <person name="Meiyalaghan S."/>
            <person name="Nieuwenhuizen N."/>
            <person name="Read N."/>
            <person name="Prakash R."/>
            <person name="Hunter D."/>
            <person name="Zhang H."/>
            <person name="McKenzie M."/>
            <person name="Knabel M."/>
            <person name="Harris A."/>
            <person name="Allan A.C."/>
            <person name="Gleave A."/>
            <person name="Chen A."/>
            <person name="Janssen B.J."/>
            <person name="Plunkett B."/>
            <person name="Ampomah-Dwamena C."/>
            <person name="Voogd C."/>
            <person name="Leif D."/>
            <person name="Lafferty D."/>
            <person name="Souleyre E.J.F."/>
            <person name="Varkonyi-Gasic E."/>
            <person name="Gambi F."/>
            <person name="Hanley J."/>
            <person name="Yao J.L."/>
            <person name="Cheung J."/>
            <person name="David K.M."/>
            <person name="Warren B."/>
            <person name="Marsh K."/>
            <person name="Snowden K.C."/>
            <person name="Lin-Wang K."/>
            <person name="Brian L."/>
            <person name="Martinez-Sanchez M."/>
            <person name="Wang M."/>
            <person name="Ileperuma N."/>
            <person name="Macnee N."/>
            <person name="Campin R."/>
            <person name="McAtee P."/>
            <person name="Drummond R.S.M."/>
            <person name="Espley R.V."/>
            <person name="Ireland H.S."/>
            <person name="Wu R."/>
            <person name="Atkinson R.G."/>
            <person name="Karunairetnam S."/>
            <person name="Bulley S."/>
            <person name="Chunkath S."/>
            <person name="Hanley Z."/>
            <person name="Storey R."/>
            <person name="Thrimawithana A.H."/>
            <person name="Thomson S."/>
            <person name="David C."/>
            <person name="Testolin R."/>
            <person name="Huang H."/>
            <person name="Hellens R.P."/>
            <person name="Schaffer R.J."/>
        </authorList>
    </citation>
    <scope>NUCLEOTIDE SEQUENCE [LARGE SCALE GENOMIC DNA]</scope>
    <source>
        <strain evidence="3">cv. Red5</strain>
    </source>
</reference>
<keyword evidence="3" id="KW-1185">Reference proteome</keyword>
<evidence type="ECO:0000256" key="1">
    <source>
        <dbReference type="SAM" id="MobiDB-lite"/>
    </source>
</evidence>
<dbReference type="AlphaFoldDB" id="A0A2R6RFF0"/>
<dbReference type="OrthoDB" id="1932997at2759"/>
<gene>
    <name evidence="2" type="ORF">CEY00_Acc06326</name>
</gene>
<feature type="compositionally biased region" description="Polar residues" evidence="1">
    <location>
        <begin position="45"/>
        <end position="55"/>
    </location>
</feature>
<dbReference type="FunCoup" id="A0A2R6RFF0">
    <property type="interactions" value="10"/>
</dbReference>
<evidence type="ECO:0000313" key="3">
    <source>
        <dbReference type="Proteomes" id="UP000241394"/>
    </source>
</evidence>